<evidence type="ECO:0000256" key="1">
    <source>
        <dbReference type="SAM" id="MobiDB-lite"/>
    </source>
</evidence>
<accession>A0A0L7B0M3</accession>
<evidence type="ECO:0000313" key="5">
    <source>
        <dbReference type="Proteomes" id="UP000037193"/>
    </source>
</evidence>
<gene>
    <name evidence="4" type="ORF">BBM1128_05380</name>
</gene>
<evidence type="ECO:0000313" key="4">
    <source>
        <dbReference type="EMBL" id="KOA41047.1"/>
    </source>
</evidence>
<keyword evidence="2" id="KW-0472">Membrane</keyword>
<evidence type="ECO:0000256" key="2">
    <source>
        <dbReference type="SAM" id="Phobius"/>
    </source>
</evidence>
<reference evidence="4 5" key="1">
    <citation type="journal article" date="2015" name="Int J Genomics">
        <title>Comparative Genomics Revealed Genetic Diversity and Species/Strain-Level Differences in Carbohydrate Metabolism of Three Probiotic Bifidobacterial Species.</title>
        <authorList>
            <person name="Odamaki T."/>
            <person name="Horigome A."/>
            <person name="Sugahara H."/>
            <person name="Hashikura N."/>
            <person name="Minami J."/>
            <person name="Xiao J.Z."/>
            <person name="Abe F."/>
        </authorList>
    </citation>
    <scope>NUCLEOTIDE SEQUENCE [LARGE SCALE GENOMIC DNA]</scope>
    <source>
        <strain evidence="4 5">MCC 1128</strain>
    </source>
</reference>
<dbReference type="InterPro" id="IPR018247">
    <property type="entry name" value="EF_Hand_1_Ca_BS"/>
</dbReference>
<keyword evidence="2" id="KW-0812">Transmembrane</keyword>
<dbReference type="RefSeq" id="WP_052789340.1">
    <property type="nucleotide sequence ID" value="NZ_AVQD01000008.1"/>
</dbReference>
<dbReference type="EMBL" id="AVQD01000008">
    <property type="protein sequence ID" value="KOA41047.1"/>
    <property type="molecule type" value="Genomic_DNA"/>
</dbReference>
<organism evidence="4 5">
    <name type="scientific">Bifidobacterium breve MCC 1128</name>
    <dbReference type="NCBI Taxonomy" id="1365965"/>
    <lineage>
        <taxon>Bacteria</taxon>
        <taxon>Bacillati</taxon>
        <taxon>Actinomycetota</taxon>
        <taxon>Actinomycetes</taxon>
        <taxon>Bifidobacteriales</taxon>
        <taxon>Bifidobacteriaceae</taxon>
        <taxon>Bifidobacterium</taxon>
    </lineage>
</organism>
<dbReference type="InterPro" id="IPR025241">
    <property type="entry name" value="DUF4190"/>
</dbReference>
<evidence type="ECO:0000259" key="3">
    <source>
        <dbReference type="Pfam" id="PF13828"/>
    </source>
</evidence>
<name>A0A0L7B0M3_BIFBR</name>
<protein>
    <submittedName>
        <fullName evidence="4">Membrane protein</fullName>
    </submittedName>
</protein>
<feature type="compositionally biased region" description="Polar residues" evidence="1">
    <location>
        <begin position="1"/>
        <end position="47"/>
    </location>
</feature>
<dbReference type="PROSITE" id="PS00018">
    <property type="entry name" value="EF_HAND_1"/>
    <property type="match status" value="1"/>
</dbReference>
<sequence length="241" mass="26116">MTDSNTNPYAGSGQSPWQPEQAPAPSSESDSGAANPSGEAGSQQPNDTYPGGGSVPPQTPYNPYAQGGTPYGQQYNPNYSQPYAQQYGYMPPAANQQYNGFAIAGFVCSFFTSIIGLIFSIIGLNQIKRQDGKGKGLAIAGIIISVAKLGIYLLMIVMIIVGLFSGMVDAVTNDLRSDYSYSRYDDMDDQYDSYYYDDQYDYDDSGDIDIDDLDRALEQLNGVSEWSPAFTVYSPAVSISE</sequence>
<feature type="domain" description="DUF4190" evidence="3">
    <location>
        <begin position="102"/>
        <end position="154"/>
    </location>
</feature>
<proteinExistence type="predicted"/>
<feature type="transmembrane region" description="Helical" evidence="2">
    <location>
        <begin position="100"/>
        <end position="124"/>
    </location>
</feature>
<dbReference type="Pfam" id="PF13828">
    <property type="entry name" value="DUF4190"/>
    <property type="match status" value="1"/>
</dbReference>
<comment type="caution">
    <text evidence="4">The sequence shown here is derived from an EMBL/GenBank/DDBJ whole genome shotgun (WGS) entry which is preliminary data.</text>
</comment>
<feature type="region of interest" description="Disordered" evidence="1">
    <location>
        <begin position="1"/>
        <end position="72"/>
    </location>
</feature>
<dbReference type="PATRIC" id="fig|1365965.3.peg.1084"/>
<feature type="transmembrane region" description="Helical" evidence="2">
    <location>
        <begin position="136"/>
        <end position="164"/>
    </location>
</feature>
<dbReference type="AlphaFoldDB" id="A0A0L7B0M3"/>
<keyword evidence="2" id="KW-1133">Transmembrane helix</keyword>
<dbReference type="Proteomes" id="UP000037193">
    <property type="component" value="Unassembled WGS sequence"/>
</dbReference>